<dbReference type="Proteomes" id="UP000284161">
    <property type="component" value="Unassembled WGS sequence"/>
</dbReference>
<reference evidence="1 2" key="1">
    <citation type="submission" date="2018-08" db="EMBL/GenBank/DDBJ databases">
        <title>A genome reference for cultivated species of the human gut microbiota.</title>
        <authorList>
            <person name="Zou Y."/>
            <person name="Xue W."/>
            <person name="Luo G."/>
        </authorList>
    </citation>
    <scope>NUCLEOTIDE SEQUENCE [LARGE SCALE GENOMIC DNA]</scope>
    <source>
        <strain evidence="1 2">AF25-6</strain>
    </source>
</reference>
<evidence type="ECO:0000313" key="1">
    <source>
        <dbReference type="EMBL" id="RGR28485.1"/>
    </source>
</evidence>
<dbReference type="EMBL" id="QRUB01000004">
    <property type="protein sequence ID" value="RGR28485.1"/>
    <property type="molecule type" value="Genomic_DNA"/>
</dbReference>
<name>A0A412E6W3_BACSE</name>
<gene>
    <name evidence="1" type="ORF">DWY58_06750</name>
</gene>
<dbReference type="AlphaFoldDB" id="A0A412E6W3"/>
<proteinExistence type="predicted"/>
<comment type="caution">
    <text evidence="1">The sequence shown here is derived from an EMBL/GenBank/DDBJ whole genome shotgun (WGS) entry which is preliminary data.</text>
</comment>
<protein>
    <submittedName>
        <fullName evidence="1">DUF5123 domain-containing protein</fullName>
    </submittedName>
</protein>
<dbReference type="SUPFAM" id="SSF51126">
    <property type="entry name" value="Pectin lyase-like"/>
    <property type="match status" value="1"/>
</dbReference>
<dbReference type="InterPro" id="IPR011050">
    <property type="entry name" value="Pectin_lyase_fold/virulence"/>
</dbReference>
<evidence type="ECO:0000313" key="2">
    <source>
        <dbReference type="Proteomes" id="UP000284161"/>
    </source>
</evidence>
<organism evidence="1 2">
    <name type="scientific">Bacteroides stercoris</name>
    <dbReference type="NCBI Taxonomy" id="46506"/>
    <lineage>
        <taxon>Bacteria</taxon>
        <taxon>Pseudomonadati</taxon>
        <taxon>Bacteroidota</taxon>
        <taxon>Bacteroidia</taxon>
        <taxon>Bacteroidales</taxon>
        <taxon>Bacteroidaceae</taxon>
        <taxon>Bacteroides</taxon>
    </lineage>
</organism>
<sequence>MYSLSLRTVSCHQAVYCLTMGMQSVTNKKQNIMKIKKYISTMFLALAASYIFTACSDDDSLGEAPRLFRPVTSLEVKNNNLIATWENIKGAQDYILELYRVTGTDEQGNNTYELLSEISCQSSPYTFEGLDWDEKYMVKIKCKGMGKESEQYQTLDANIAYISRLSETKAIDNAVRISWKEATSTNADIIKAIKVVMEPAPEAVTKVESEEGNEATERIELVSEAELNAGYKDIFNLNPETKYTFYTYKDTEILDNSTYAGKLSATTTASTNFEEAFPAGFIDLRNEEHDPQKILKDPDFWNRLTEGMGVVLKGENDYVVNSDNSQLTKSVTFMTGPTLGGNARILASSNMRCAQDANIEKVQFINIDFYGDKALVTENEIVKVNPDFMKDLSTVSISAGGQIICLDKKNSSIKELIFKGCYIEGGRGTVRTKEATAAIANVTFDGCTINGVGDQGVVTTDKKASAWEQVTFKDCTITNIVMLCDMRKTAGDITFNIENCTFCYAPLETTNTNTPLFRFNGNSNTVTLNISKTIFGPSLATTGSAGANRLAYTAGVKGSIFVNPNDKMNAGVSHSYKTNFTWTDLNGKTYPLDGLLPLDFDEKSLWQDPENGDFKVIGIIGEDGIGASKWLQ</sequence>
<accession>A0A412E6W3</accession>